<reference evidence="1" key="1">
    <citation type="submission" date="2020-05" db="EMBL/GenBank/DDBJ databases">
        <authorList>
            <person name="Chiriac C."/>
            <person name="Salcher M."/>
            <person name="Ghai R."/>
            <person name="Kavagutti S V."/>
        </authorList>
    </citation>
    <scope>NUCLEOTIDE SEQUENCE</scope>
</reference>
<name>A0A6J5ZCS4_9ZZZZ</name>
<protein>
    <submittedName>
        <fullName evidence="1">Unannotated protein</fullName>
    </submittedName>
</protein>
<proteinExistence type="predicted"/>
<evidence type="ECO:0000313" key="1">
    <source>
        <dbReference type="EMBL" id="CAB4339228.1"/>
    </source>
</evidence>
<dbReference type="EMBL" id="CAESAK010000093">
    <property type="protein sequence ID" value="CAB4339228.1"/>
    <property type="molecule type" value="Genomic_DNA"/>
</dbReference>
<accession>A0A6J5ZCS4</accession>
<organism evidence="1">
    <name type="scientific">freshwater metagenome</name>
    <dbReference type="NCBI Taxonomy" id="449393"/>
    <lineage>
        <taxon>unclassified sequences</taxon>
        <taxon>metagenomes</taxon>
        <taxon>ecological metagenomes</taxon>
    </lineage>
</organism>
<gene>
    <name evidence="1" type="ORF">UFOPK3775_00780</name>
</gene>
<dbReference type="AlphaFoldDB" id="A0A6J5ZCS4"/>
<sequence>MSGEVNLSNIRERWNEVLDRLESSNRIAWLAFFDARLESFGNGRLTLDYSDPAKLGFGHDYREARIRMAPQLQGAIHDVLGISVVIVEK</sequence>